<keyword evidence="7 9" id="KW-0811">Translocation</keyword>
<keyword evidence="14" id="KW-1185">Reference proteome</keyword>
<organism evidence="13 14">
    <name type="scientific">Geochorda subterranea</name>
    <dbReference type="NCBI Taxonomy" id="3109564"/>
    <lineage>
        <taxon>Bacteria</taxon>
        <taxon>Bacillati</taxon>
        <taxon>Bacillota</taxon>
        <taxon>Limnochordia</taxon>
        <taxon>Limnochordales</taxon>
        <taxon>Geochordaceae</taxon>
        <taxon>Geochorda</taxon>
    </lineage>
</organism>
<reference evidence="14" key="1">
    <citation type="submission" date="2023-12" db="EMBL/GenBank/DDBJ databases">
        <title>Novel isolates from deep terrestrial aquifers shed light on the physiology and ecology of the class Limnochordia.</title>
        <authorList>
            <person name="Karnachuk O.V."/>
            <person name="Lukina A.P."/>
            <person name="Avakyan M.R."/>
            <person name="Kadnikov V."/>
            <person name="Begmatov S."/>
            <person name="Beletsky A.V."/>
            <person name="Mardanov A.V."/>
            <person name="Ravin N.V."/>
        </authorList>
    </citation>
    <scope>NUCLEOTIDE SEQUENCE [LARGE SCALE GENOMIC DNA]</scope>
    <source>
        <strain evidence="14">LN</strain>
    </source>
</reference>
<keyword evidence="3 9" id="KW-0813">Transport</keyword>
<evidence type="ECO:0000256" key="6">
    <source>
        <dbReference type="ARBA" id="ARBA00022989"/>
    </source>
</evidence>
<dbReference type="NCBIfam" id="TIGR00967">
    <property type="entry name" value="3a0501s007"/>
    <property type="match status" value="1"/>
</dbReference>
<protein>
    <recommendedName>
        <fullName evidence="9 10">Protein translocase subunit SecY</fullName>
    </recommendedName>
</protein>
<feature type="transmembrane region" description="Helical" evidence="9">
    <location>
        <begin position="177"/>
        <end position="198"/>
    </location>
</feature>
<evidence type="ECO:0000256" key="5">
    <source>
        <dbReference type="ARBA" id="ARBA00022927"/>
    </source>
</evidence>
<dbReference type="SUPFAM" id="SSF103491">
    <property type="entry name" value="Preprotein translocase SecY subunit"/>
    <property type="match status" value="1"/>
</dbReference>
<accession>A0ABZ1BMT3</accession>
<dbReference type="HAMAP" id="MF_01465">
    <property type="entry name" value="SecY"/>
    <property type="match status" value="1"/>
</dbReference>
<evidence type="ECO:0000313" key="14">
    <source>
        <dbReference type="Proteomes" id="UP001333102"/>
    </source>
</evidence>
<name>A0ABZ1BMT3_9FIRM</name>
<comment type="subunit">
    <text evidence="9">Component of the Sec protein translocase complex. Heterotrimer consisting of SecY, SecE and SecG subunits. The heterotrimers can form oligomers, although 1 heterotrimer is thought to be able to translocate proteins. Interacts with the ribosome. Interacts with SecDF, and other proteins may be involved. Interacts with SecA.</text>
</comment>
<feature type="transmembrane region" description="Helical" evidence="9">
    <location>
        <begin position="385"/>
        <end position="405"/>
    </location>
</feature>
<keyword evidence="6 9" id="KW-1133">Transmembrane helix</keyword>
<dbReference type="PRINTS" id="PR00303">
    <property type="entry name" value="SECYTRNLCASE"/>
</dbReference>
<evidence type="ECO:0000256" key="2">
    <source>
        <dbReference type="ARBA" id="ARBA00005751"/>
    </source>
</evidence>
<evidence type="ECO:0000256" key="9">
    <source>
        <dbReference type="HAMAP-Rule" id="MF_01465"/>
    </source>
</evidence>
<dbReference type="InterPro" id="IPR030659">
    <property type="entry name" value="SecY_CS"/>
</dbReference>
<evidence type="ECO:0000256" key="10">
    <source>
        <dbReference type="RuleBase" id="RU000537"/>
    </source>
</evidence>
<dbReference type="RefSeq" id="WP_324668435.1">
    <property type="nucleotide sequence ID" value="NZ_CP141614.1"/>
</dbReference>
<evidence type="ECO:0000256" key="11">
    <source>
        <dbReference type="RuleBase" id="RU003484"/>
    </source>
</evidence>
<evidence type="ECO:0000256" key="3">
    <source>
        <dbReference type="ARBA" id="ARBA00022448"/>
    </source>
</evidence>
<dbReference type="PIRSF" id="PIRSF004557">
    <property type="entry name" value="SecY"/>
    <property type="match status" value="1"/>
</dbReference>
<dbReference type="Pfam" id="PF00344">
    <property type="entry name" value="SecY"/>
    <property type="match status" value="1"/>
</dbReference>
<dbReference type="InterPro" id="IPR002208">
    <property type="entry name" value="SecY/SEC61-alpha"/>
</dbReference>
<proteinExistence type="inferred from homology"/>
<feature type="transmembrane region" description="Helical" evidence="9">
    <location>
        <begin position="305"/>
        <end position="323"/>
    </location>
</feature>
<evidence type="ECO:0000313" key="13">
    <source>
        <dbReference type="EMBL" id="WRP14139.1"/>
    </source>
</evidence>
<feature type="transmembrane region" description="Helical" evidence="9">
    <location>
        <begin position="204"/>
        <end position="228"/>
    </location>
</feature>
<dbReference type="PROSITE" id="PS00756">
    <property type="entry name" value="SECY_2"/>
    <property type="match status" value="1"/>
</dbReference>
<feature type="transmembrane region" description="Helical" evidence="9">
    <location>
        <begin position="265"/>
        <end position="285"/>
    </location>
</feature>
<evidence type="ECO:0000256" key="8">
    <source>
        <dbReference type="ARBA" id="ARBA00023136"/>
    </source>
</evidence>
<feature type="transmembrane region" description="Helical" evidence="9">
    <location>
        <begin position="143"/>
        <end position="165"/>
    </location>
</feature>
<evidence type="ECO:0000256" key="4">
    <source>
        <dbReference type="ARBA" id="ARBA00022692"/>
    </source>
</evidence>
<dbReference type="EMBL" id="CP141614">
    <property type="protein sequence ID" value="WRP14139.1"/>
    <property type="molecule type" value="Genomic_DNA"/>
</dbReference>
<keyword evidence="4 9" id="KW-0812">Transmembrane</keyword>
<dbReference type="InterPro" id="IPR023201">
    <property type="entry name" value="SecY_dom_sf"/>
</dbReference>
<evidence type="ECO:0000256" key="12">
    <source>
        <dbReference type="RuleBase" id="RU004349"/>
    </source>
</evidence>
<dbReference type="PROSITE" id="PS00755">
    <property type="entry name" value="SECY_1"/>
    <property type="match status" value="1"/>
</dbReference>
<feature type="transmembrane region" description="Helical" evidence="9">
    <location>
        <begin position="80"/>
        <end position="97"/>
    </location>
</feature>
<evidence type="ECO:0000256" key="1">
    <source>
        <dbReference type="ARBA" id="ARBA00004141"/>
    </source>
</evidence>
<feature type="transmembrane region" description="Helical" evidence="9">
    <location>
        <begin position="55"/>
        <end position="74"/>
    </location>
</feature>
<comment type="subcellular location">
    <subcellularLocation>
        <location evidence="9">Cell membrane</location>
        <topology evidence="9">Multi-pass membrane protein</topology>
    </subcellularLocation>
    <subcellularLocation>
        <location evidence="1 11">Membrane</location>
        <topology evidence="1 11">Multi-pass membrane protein</topology>
    </subcellularLocation>
</comment>
<keyword evidence="5 9" id="KW-0653">Protein transport</keyword>
<sequence length="422" mass="45469">MIDALRNAARIEDLRSKLLYTLAMLAVFRIGSHIPVPGVDAAALAERFRTGSANIFGFLDLFAGGALTNFSIFALSVTPYITASIILQLLTVVVPRLEELAKEGVEGRKVLAQYTRYGTVVLAVVQALGVTSLANAYQVLYDASFFSMTLIVVTLTAGTVLLMWLGEKISENGIGNGISLIIFTGIVARLPASAINIGRAIGEGGINLLGVIALAVLSVALIAAIVFMQEGQRRIPVQYAKRVVGRRMYGGQSTHIPMRVNQAGVIPIIFASSVLLFPLTLTQFIPSLDFVNRFLGFGTPLYNALYAILVVFFTYFYTAITFNPRDVADNMKKYGGFIPGIRPGQPTAEYLDRILTRITLVGALFLALIAVTPYILAGVTGVPSAFISIGGTGLLIVVGVALDTLKQIEAHLLMRQYEGFIR</sequence>
<comment type="similarity">
    <text evidence="2 9 12">Belongs to the SecY/SEC61-alpha family.</text>
</comment>
<keyword evidence="8 9" id="KW-0472">Membrane</keyword>
<dbReference type="PANTHER" id="PTHR10906">
    <property type="entry name" value="SECY/SEC61-ALPHA FAMILY MEMBER"/>
    <property type="match status" value="1"/>
</dbReference>
<dbReference type="InterPro" id="IPR026593">
    <property type="entry name" value="SecY"/>
</dbReference>
<gene>
    <name evidence="9 13" type="primary">secY</name>
    <name evidence="13" type="ORF">VLY81_12020</name>
</gene>
<feature type="transmembrane region" description="Helical" evidence="9">
    <location>
        <begin position="358"/>
        <end position="379"/>
    </location>
</feature>
<evidence type="ECO:0000256" key="7">
    <source>
        <dbReference type="ARBA" id="ARBA00023010"/>
    </source>
</evidence>
<feature type="transmembrane region" description="Helical" evidence="9">
    <location>
        <begin position="117"/>
        <end position="137"/>
    </location>
</feature>
<comment type="function">
    <text evidence="9 10">The central subunit of the protein translocation channel SecYEG. Consists of two halves formed by TMs 1-5 and 6-10. These two domains form a lateral gate at the front which open onto the bilayer between TMs 2 and 7, and are clamped together by SecE at the back. The channel is closed by both a pore ring composed of hydrophobic SecY resides and a short helix (helix 2A) on the extracellular side of the membrane which forms a plug. The plug probably moves laterally to allow the channel to open. The ring and the pore may move independently.</text>
</comment>
<dbReference type="Gene3D" id="1.10.3370.10">
    <property type="entry name" value="SecY subunit domain"/>
    <property type="match status" value="1"/>
</dbReference>
<keyword evidence="9" id="KW-1003">Cell membrane</keyword>
<dbReference type="Proteomes" id="UP001333102">
    <property type="component" value="Chromosome"/>
</dbReference>